<name>A0A2L2LMC4_AGRTU</name>
<sequence>MNVTRRGLIASMLVSALTFGAPSVTIAAEPEVPVVSYGGSTWLSHYPVWVGIKKGFFKARGLNVEWQNFSTGSSRISSLLVGEIQFGGAGSISAIALMASGATGVSIVGAPDSYATVEGIIANEGIGSIEQLKGKKLGVPFATSSHVLALDLLAQHGLDPDTDVTLINLPASDTPSALLGGQVDAVTTWTPAFNTLKANPQLRVLADAREFSLYKSFKVGPGPDVLVANTAFVETNPIATRAFLEGYFEASSFIAKNPEQAAEILMELTKLSAVEQTAVLKDIEWHDQKRQAEMLGADGSFTKGLQSLADILVSHKQINEAPVVADHIKTGLLP</sequence>
<dbReference type="SMART" id="SM00062">
    <property type="entry name" value="PBPb"/>
    <property type="match status" value="1"/>
</dbReference>
<dbReference type="InterPro" id="IPR015168">
    <property type="entry name" value="SsuA/THI5"/>
</dbReference>
<organism evidence="6 7">
    <name type="scientific">Agrobacterium tumefaciens</name>
    <dbReference type="NCBI Taxonomy" id="358"/>
    <lineage>
        <taxon>Bacteria</taxon>
        <taxon>Pseudomonadati</taxon>
        <taxon>Pseudomonadota</taxon>
        <taxon>Alphaproteobacteria</taxon>
        <taxon>Hyphomicrobiales</taxon>
        <taxon>Rhizobiaceae</taxon>
        <taxon>Rhizobium/Agrobacterium group</taxon>
        <taxon>Agrobacterium</taxon>
        <taxon>Agrobacterium tumefaciens complex</taxon>
    </lineage>
</organism>
<evidence type="ECO:0000256" key="2">
    <source>
        <dbReference type="ARBA" id="ARBA00010742"/>
    </source>
</evidence>
<dbReference type="PANTHER" id="PTHR30024">
    <property type="entry name" value="ALIPHATIC SULFONATES-BINDING PROTEIN-RELATED"/>
    <property type="match status" value="1"/>
</dbReference>
<evidence type="ECO:0000256" key="1">
    <source>
        <dbReference type="ARBA" id="ARBA00004418"/>
    </source>
</evidence>
<protein>
    <submittedName>
        <fullName evidence="6">Taurine ABC transporter substrate-binding protein</fullName>
    </submittedName>
</protein>
<dbReference type="SUPFAM" id="SSF53850">
    <property type="entry name" value="Periplasmic binding protein-like II"/>
    <property type="match status" value="1"/>
</dbReference>
<dbReference type="AlphaFoldDB" id="A0A2L2LMC4"/>
<dbReference type="Gene3D" id="3.40.190.10">
    <property type="entry name" value="Periplasmic binding protein-like II"/>
    <property type="match status" value="3"/>
</dbReference>
<feature type="signal peptide" evidence="4">
    <location>
        <begin position="1"/>
        <end position="27"/>
    </location>
</feature>
<proteinExistence type="inferred from homology"/>
<dbReference type="InterPro" id="IPR001638">
    <property type="entry name" value="Solute-binding_3/MltF_N"/>
</dbReference>
<evidence type="ECO:0000256" key="4">
    <source>
        <dbReference type="SAM" id="SignalP"/>
    </source>
</evidence>
<reference evidence="6 7" key="1">
    <citation type="submission" date="2018-02" db="EMBL/GenBank/DDBJ databases">
        <title>Complete genome sequence of Agrobacterium tumefaciens 1D1609.</title>
        <authorList>
            <person name="Cho S.-T."/>
            <person name="Haryono M."/>
            <person name="Chang H.-H."/>
            <person name="Santos M.N."/>
            <person name="Lai E.-M."/>
            <person name="Kuo C.-H."/>
        </authorList>
    </citation>
    <scope>NUCLEOTIDE SEQUENCE [LARGE SCALE GENOMIC DNA]</scope>
    <source>
        <strain evidence="6 7">1D1609</strain>
        <plasmid evidence="7">Plasmid pat1d1609a</plasmid>
    </source>
</reference>
<evidence type="ECO:0000313" key="6">
    <source>
        <dbReference type="EMBL" id="AVH45378.1"/>
    </source>
</evidence>
<evidence type="ECO:0000313" key="7">
    <source>
        <dbReference type="Proteomes" id="UP000237717"/>
    </source>
</evidence>
<dbReference type="Proteomes" id="UP000237717">
    <property type="component" value="Plasmid pAt1D1609a"/>
</dbReference>
<evidence type="ECO:0000259" key="5">
    <source>
        <dbReference type="SMART" id="SM00062"/>
    </source>
</evidence>
<dbReference type="PANTHER" id="PTHR30024:SF47">
    <property type="entry name" value="TAURINE-BINDING PERIPLASMIC PROTEIN"/>
    <property type="match status" value="1"/>
</dbReference>
<dbReference type="EMBL" id="CP026927">
    <property type="protein sequence ID" value="AVH45378.1"/>
    <property type="molecule type" value="Genomic_DNA"/>
</dbReference>
<comment type="similarity">
    <text evidence="2">Belongs to the bacterial solute-binding protein SsuA/TauA family.</text>
</comment>
<keyword evidence="3 4" id="KW-0732">Signal</keyword>
<comment type="subcellular location">
    <subcellularLocation>
        <location evidence="1">Periplasm</location>
    </subcellularLocation>
</comment>
<dbReference type="Pfam" id="PF09084">
    <property type="entry name" value="NMT1"/>
    <property type="match status" value="1"/>
</dbReference>
<accession>A0A2L2LMC4</accession>
<gene>
    <name evidence="6" type="ORF">At1D1609_53450</name>
</gene>
<feature type="domain" description="Solute-binding protein family 3/N-terminal" evidence="5">
    <location>
        <begin position="47"/>
        <end position="246"/>
    </location>
</feature>
<geneLocation type="plasmid" evidence="7">
    <name>pat1d1609a</name>
</geneLocation>
<dbReference type="RefSeq" id="WP_158662959.1">
    <property type="nucleotide sequence ID" value="NZ_CP026927.1"/>
</dbReference>
<evidence type="ECO:0000256" key="3">
    <source>
        <dbReference type="ARBA" id="ARBA00022729"/>
    </source>
</evidence>
<keyword evidence="6" id="KW-0614">Plasmid</keyword>
<dbReference type="GO" id="GO:0042597">
    <property type="term" value="C:periplasmic space"/>
    <property type="evidence" value="ECO:0007669"/>
    <property type="project" value="UniProtKB-SubCell"/>
</dbReference>
<feature type="chain" id="PRO_5014895260" evidence="4">
    <location>
        <begin position="28"/>
        <end position="334"/>
    </location>
</feature>